<dbReference type="InterPro" id="IPR009515">
    <property type="entry name" value="DUF1138"/>
</dbReference>
<dbReference type="Pfam" id="PF06592">
    <property type="entry name" value="DUF1138"/>
    <property type="match status" value="1"/>
</dbReference>
<dbReference type="AlphaFoldDB" id="A0A314XNX8"/>
<keyword evidence="2" id="KW-1185">Reference proteome</keyword>
<proteinExistence type="predicted"/>
<dbReference type="PANTHER" id="PTHR34267:SF1">
    <property type="entry name" value="ATOZI1"/>
    <property type="match status" value="1"/>
</dbReference>
<accession>A0A314XNX8</accession>
<comment type="caution">
    <text evidence="1">The sequence shown here is derived from an EMBL/GenBank/DDBJ whole genome shotgun (WGS) entry which is preliminary data.</text>
</comment>
<protein>
    <submittedName>
        <fullName evidence="1">Uncharacterized protein</fullName>
    </submittedName>
</protein>
<dbReference type="STRING" id="2094558.A0A314XNX8"/>
<sequence length="78" mass="8550">MSGIYIVGAIVGTLGLSYAFDKVVSDKKLFGGNTPSTISKEWQEETEKKFQAWPRTAASPVVINPISRQNFIVKSTSK</sequence>
<reference evidence="1 2" key="1">
    <citation type="submission" date="2018-02" db="EMBL/GenBank/DDBJ databases">
        <title>Draft genome of wild Prunus yedoensis var. nudiflora.</title>
        <authorList>
            <person name="Baek S."/>
            <person name="Kim J.-H."/>
            <person name="Choi K."/>
            <person name="Kim G.-B."/>
            <person name="Cho A."/>
            <person name="Jang H."/>
            <person name="Shin C.-H."/>
            <person name="Yu H.-J."/>
            <person name="Mun J.-H."/>
        </authorList>
    </citation>
    <scope>NUCLEOTIDE SEQUENCE [LARGE SCALE GENOMIC DNA]</scope>
    <source>
        <strain evidence="2">cv. Jeju island</strain>
        <tissue evidence="1">Leaf</tissue>
    </source>
</reference>
<evidence type="ECO:0000313" key="1">
    <source>
        <dbReference type="EMBL" id="PQP96344.1"/>
    </source>
</evidence>
<dbReference type="OrthoDB" id="1840418at2759"/>
<organism evidence="1 2">
    <name type="scientific">Prunus yedoensis var. nudiflora</name>
    <dbReference type="NCBI Taxonomy" id="2094558"/>
    <lineage>
        <taxon>Eukaryota</taxon>
        <taxon>Viridiplantae</taxon>
        <taxon>Streptophyta</taxon>
        <taxon>Embryophyta</taxon>
        <taxon>Tracheophyta</taxon>
        <taxon>Spermatophyta</taxon>
        <taxon>Magnoliopsida</taxon>
        <taxon>eudicotyledons</taxon>
        <taxon>Gunneridae</taxon>
        <taxon>Pentapetalae</taxon>
        <taxon>rosids</taxon>
        <taxon>fabids</taxon>
        <taxon>Rosales</taxon>
        <taxon>Rosaceae</taxon>
        <taxon>Amygdaloideae</taxon>
        <taxon>Amygdaleae</taxon>
        <taxon>Prunus</taxon>
    </lineage>
</organism>
<dbReference type="Proteomes" id="UP000250321">
    <property type="component" value="Unassembled WGS sequence"/>
</dbReference>
<dbReference type="PANTHER" id="PTHR34267">
    <property type="entry name" value="OS11G0161033 PROTEIN"/>
    <property type="match status" value="1"/>
</dbReference>
<name>A0A314XNX8_PRUYE</name>
<evidence type="ECO:0000313" key="2">
    <source>
        <dbReference type="Proteomes" id="UP000250321"/>
    </source>
</evidence>
<dbReference type="EMBL" id="PJQY01002113">
    <property type="protein sequence ID" value="PQP96344.1"/>
    <property type="molecule type" value="Genomic_DNA"/>
</dbReference>
<gene>
    <name evidence="1" type="ORF">Pyn_14262</name>
</gene>